<keyword evidence="2" id="KW-1185">Reference proteome</keyword>
<dbReference type="Proteomes" id="UP000466848">
    <property type="component" value="Chromosome"/>
</dbReference>
<evidence type="ECO:0000313" key="2">
    <source>
        <dbReference type="Proteomes" id="UP000466848"/>
    </source>
</evidence>
<dbReference type="KEGG" id="abut:Ami103574_01725"/>
<reference evidence="1 2" key="1">
    <citation type="submission" date="2020-02" db="EMBL/GenBank/DDBJ databases">
        <authorList>
            <person name="Kim Y.B."/>
            <person name="Roh S.W."/>
        </authorList>
    </citation>
    <scope>NUCLEOTIDE SEQUENCE [LARGE SCALE GENOMIC DNA]</scope>
    <source>
        <strain evidence="1 2">DSM 103574</strain>
    </source>
</reference>
<dbReference type="AlphaFoldDB" id="A0A858BVK4"/>
<proteinExistence type="predicted"/>
<sequence length="140" mass="16085">MNALRILLQNPGFHMHDCYITRAVLSQQSLSFELAQGLYILKAGEYVRTGPAKLTFSKLISPGYEIQYLRDSRREGVGFEVLQKDLQSGYIDLIYEMYNETSAYFEGILIQESGWKTVEIKVFFHGLEILYEEGVATENE</sequence>
<accession>A0A858BVK4</accession>
<dbReference type="RefSeq" id="WP_163065026.1">
    <property type="nucleotide sequence ID" value="NZ_CP048649.1"/>
</dbReference>
<protein>
    <submittedName>
        <fullName evidence="1">Uncharacterized protein</fullName>
    </submittedName>
</protein>
<dbReference type="EMBL" id="CP048649">
    <property type="protein sequence ID" value="QIB68106.1"/>
    <property type="molecule type" value="Genomic_DNA"/>
</dbReference>
<organism evidence="1 2">
    <name type="scientific">Aminipila butyrica</name>
    <dbReference type="NCBI Taxonomy" id="433296"/>
    <lineage>
        <taxon>Bacteria</taxon>
        <taxon>Bacillati</taxon>
        <taxon>Bacillota</taxon>
        <taxon>Clostridia</taxon>
        <taxon>Peptostreptococcales</taxon>
        <taxon>Anaerovoracaceae</taxon>
        <taxon>Aminipila</taxon>
    </lineage>
</organism>
<evidence type="ECO:0000313" key="1">
    <source>
        <dbReference type="EMBL" id="QIB68106.1"/>
    </source>
</evidence>
<gene>
    <name evidence="1" type="ORF">Ami103574_01725</name>
</gene>
<name>A0A858BVK4_9FIRM</name>